<feature type="non-terminal residue" evidence="4">
    <location>
        <position position="1"/>
    </location>
</feature>
<feature type="region of interest" description="Disordered" evidence="2">
    <location>
        <begin position="1"/>
        <end position="146"/>
    </location>
</feature>
<keyword evidence="1" id="KW-0067">ATP-binding</keyword>
<dbReference type="InterPro" id="IPR023610">
    <property type="entry name" value="PInositol-4/5-P-5/4-kinase"/>
</dbReference>
<proteinExistence type="predicted"/>
<keyword evidence="1" id="KW-0808">Transferase</keyword>
<dbReference type="VEuPathDB" id="CryptoDB:Cvel_6080"/>
<dbReference type="Pfam" id="PF01504">
    <property type="entry name" value="PIP5K"/>
    <property type="match status" value="1"/>
</dbReference>
<dbReference type="AlphaFoldDB" id="A0A0G4HAG1"/>
<feature type="compositionally biased region" description="Basic and acidic residues" evidence="2">
    <location>
        <begin position="224"/>
        <end position="238"/>
    </location>
</feature>
<dbReference type="GO" id="GO:0016308">
    <property type="term" value="F:1-phosphatidylinositol-4-phosphate 5-kinase activity"/>
    <property type="evidence" value="ECO:0007669"/>
    <property type="project" value="TreeGrafter"/>
</dbReference>
<organism evidence="4">
    <name type="scientific">Chromera velia CCMP2878</name>
    <dbReference type="NCBI Taxonomy" id="1169474"/>
    <lineage>
        <taxon>Eukaryota</taxon>
        <taxon>Sar</taxon>
        <taxon>Alveolata</taxon>
        <taxon>Colpodellida</taxon>
        <taxon>Chromeraceae</taxon>
        <taxon>Chromera</taxon>
    </lineage>
</organism>
<feature type="compositionally biased region" description="Gly residues" evidence="2">
    <location>
        <begin position="35"/>
        <end position="45"/>
    </location>
</feature>
<dbReference type="InterPro" id="IPR027483">
    <property type="entry name" value="PInositol-4-P-4/5-kinase_C_sf"/>
</dbReference>
<name>A0A0G4HAG1_9ALVE</name>
<sequence>GGGEGFLGGGVGGGGFFDRGASTGFDRKYSVGTSVHGGGGGGGGLRIPVATGAGPPSPRGEREREKDGVGWGSLAAPQSVVSQQGLHPSPSPTVPLQQGGSGGPTPLLQGAAGGGALGHSHVFSTPTMPQVYPKGHEGGGQPAGSEFAPPIFHQQVLGGLPSEDGQVIFYVGIIDFLTFYGQRKRIEHTLKSFRYDRRGISCVPPGYYADRFESFMREAVLKLPKKEKGKPDSSHWEEEGGVVEGGERGGEGDGGHTH</sequence>
<evidence type="ECO:0000259" key="3">
    <source>
        <dbReference type="PROSITE" id="PS51455"/>
    </source>
</evidence>
<protein>
    <recommendedName>
        <fullName evidence="3">PIPK domain-containing protein</fullName>
    </recommendedName>
</protein>
<feature type="domain" description="PIPK" evidence="3">
    <location>
        <begin position="1"/>
        <end position="220"/>
    </location>
</feature>
<dbReference type="EMBL" id="CDMZ01002137">
    <property type="protein sequence ID" value="CEM40934.1"/>
    <property type="molecule type" value="Genomic_DNA"/>
</dbReference>
<keyword evidence="1" id="KW-0418">Kinase</keyword>
<feature type="compositionally biased region" description="Basic and acidic residues" evidence="2">
    <location>
        <begin position="245"/>
        <end position="258"/>
    </location>
</feature>
<dbReference type="GO" id="GO:0005886">
    <property type="term" value="C:plasma membrane"/>
    <property type="evidence" value="ECO:0007669"/>
    <property type="project" value="TreeGrafter"/>
</dbReference>
<evidence type="ECO:0000256" key="2">
    <source>
        <dbReference type="SAM" id="MobiDB-lite"/>
    </source>
</evidence>
<gene>
    <name evidence="4" type="ORF">Cvel_6080</name>
</gene>
<dbReference type="GO" id="GO:0046854">
    <property type="term" value="P:phosphatidylinositol phosphate biosynthetic process"/>
    <property type="evidence" value="ECO:0007669"/>
    <property type="project" value="TreeGrafter"/>
</dbReference>
<dbReference type="SUPFAM" id="SSF56104">
    <property type="entry name" value="SAICAR synthase-like"/>
    <property type="match status" value="1"/>
</dbReference>
<dbReference type="GO" id="GO:0005524">
    <property type="term" value="F:ATP binding"/>
    <property type="evidence" value="ECO:0007669"/>
    <property type="project" value="UniProtKB-UniRule"/>
</dbReference>
<reference evidence="4" key="1">
    <citation type="submission" date="2014-11" db="EMBL/GenBank/DDBJ databases">
        <authorList>
            <person name="Otto D Thomas"/>
            <person name="Naeem Raeece"/>
        </authorList>
    </citation>
    <scope>NUCLEOTIDE SEQUENCE</scope>
</reference>
<feature type="compositionally biased region" description="Basic and acidic residues" evidence="2">
    <location>
        <begin position="59"/>
        <end position="68"/>
    </location>
</feature>
<feature type="compositionally biased region" description="Gly residues" evidence="2">
    <location>
        <begin position="1"/>
        <end position="17"/>
    </location>
</feature>
<evidence type="ECO:0000256" key="1">
    <source>
        <dbReference type="PROSITE-ProRule" id="PRU00781"/>
    </source>
</evidence>
<dbReference type="PANTHER" id="PTHR23086:SF8">
    <property type="entry name" value="PHOSPHATIDYLINOSITOL 5-PHOSPHATE 4-KINASE, ISOFORM A"/>
    <property type="match status" value="1"/>
</dbReference>
<dbReference type="Gene3D" id="3.30.810.10">
    <property type="entry name" value="2-Layer Sandwich"/>
    <property type="match status" value="1"/>
</dbReference>
<evidence type="ECO:0000313" key="4">
    <source>
        <dbReference type="EMBL" id="CEM40934.1"/>
    </source>
</evidence>
<accession>A0A0G4HAG1</accession>
<dbReference type="InterPro" id="IPR002498">
    <property type="entry name" value="PInositol-4-P-4/5-kinase_core"/>
</dbReference>
<dbReference type="PANTHER" id="PTHR23086">
    <property type="entry name" value="PHOSPHATIDYLINOSITOL-4-PHOSPHATE 5-KINASE"/>
    <property type="match status" value="1"/>
</dbReference>
<dbReference type="PROSITE" id="PS51455">
    <property type="entry name" value="PIPK"/>
    <property type="match status" value="1"/>
</dbReference>
<keyword evidence="1" id="KW-0547">Nucleotide-binding</keyword>
<feature type="region of interest" description="Disordered" evidence="2">
    <location>
        <begin position="224"/>
        <end position="258"/>
    </location>
</feature>